<proteinExistence type="predicted"/>
<dbReference type="InterPro" id="IPR007638">
    <property type="entry name" value="Gln-tRNA-synth_Ib_RNA-bd_2"/>
</dbReference>
<sequence>MVALDSLSLFTGLGLSQQKACEMLKNQALSVQLCEVATQAQQTLDSAIDKATGTLYIASKKIHTEPQLSAALEYVRNHPLDPYDTVDFKQECGVGVSVTPEQIEEAVEATINRHRPQLLVECYRFNMALLMGDARAVLKRADGKMIKNEVDMQGLHLLGPKMEADLEKKPKVARARLEETDWRTAKDVIENGETADQTLSLME</sequence>
<evidence type="ECO:0000256" key="5">
    <source>
        <dbReference type="ARBA" id="ARBA00023146"/>
    </source>
</evidence>
<evidence type="ECO:0000256" key="4">
    <source>
        <dbReference type="ARBA" id="ARBA00022917"/>
    </source>
</evidence>
<dbReference type="Gene3D" id="1.10.8.1290">
    <property type="entry name" value="Glutaminyl-tRNA synthetase, non-specific RNA binding region part 1, domain 1"/>
    <property type="match status" value="2"/>
</dbReference>
<evidence type="ECO:0000256" key="2">
    <source>
        <dbReference type="ARBA" id="ARBA00022741"/>
    </source>
</evidence>
<keyword evidence="9" id="KW-1185">Reference proteome</keyword>
<dbReference type="Pfam" id="PF04558">
    <property type="entry name" value="tRNA_synt_1c_R1"/>
    <property type="match status" value="1"/>
</dbReference>
<dbReference type="InterPro" id="IPR007639">
    <property type="entry name" value="Gln-tRNA-synth_Ib_RNA-bd_N"/>
</dbReference>
<keyword evidence="2" id="KW-0547">Nucleotide-binding</keyword>
<dbReference type="Proteomes" id="UP001266305">
    <property type="component" value="Unassembled WGS sequence"/>
</dbReference>
<dbReference type="InterPro" id="IPR042558">
    <property type="entry name" value="Gln-tRNA-synth_Ib_RNA-bd_N_1"/>
</dbReference>
<keyword evidence="1 8" id="KW-0436">Ligase</keyword>
<evidence type="ECO:0000259" key="6">
    <source>
        <dbReference type="Pfam" id="PF04557"/>
    </source>
</evidence>
<protein>
    <submittedName>
        <fullName evidence="8">Glutamine--tRNA ligase</fullName>
    </submittedName>
</protein>
<evidence type="ECO:0000256" key="1">
    <source>
        <dbReference type="ARBA" id="ARBA00022598"/>
    </source>
</evidence>
<feature type="domain" description="Glutaminyl-tRNA synthetase class Ib non-specific RNA-binding" evidence="7">
    <location>
        <begin position="54"/>
        <end position="142"/>
    </location>
</feature>
<dbReference type="Gene3D" id="1.10.10.2420">
    <property type="match status" value="1"/>
</dbReference>
<dbReference type="InterPro" id="IPR042559">
    <property type="entry name" value="Gln-tRNA-synth_Ib_RNA-bd_N_2"/>
</dbReference>
<name>A0ABQ9VIC2_SAGOE</name>
<evidence type="ECO:0000313" key="9">
    <source>
        <dbReference type="Proteomes" id="UP001266305"/>
    </source>
</evidence>
<evidence type="ECO:0000256" key="3">
    <source>
        <dbReference type="ARBA" id="ARBA00022840"/>
    </source>
</evidence>
<dbReference type="EMBL" id="JASSZA010000006">
    <property type="protein sequence ID" value="KAK2109108.1"/>
    <property type="molecule type" value="Genomic_DNA"/>
</dbReference>
<keyword evidence="5" id="KW-0030">Aminoacyl-tRNA synthetase</keyword>
<feature type="domain" description="Glutaminyl-tRNA synthetase class Ib non-specific RNA-binding" evidence="6">
    <location>
        <begin position="146"/>
        <end position="187"/>
    </location>
</feature>
<dbReference type="GO" id="GO:0016874">
    <property type="term" value="F:ligase activity"/>
    <property type="evidence" value="ECO:0007669"/>
    <property type="project" value="UniProtKB-KW"/>
</dbReference>
<keyword evidence="4" id="KW-0648">Protein biosynthesis</keyword>
<gene>
    <name evidence="8" type="primary">QARS1_2</name>
    <name evidence="8" type="ORF">P7K49_014273</name>
</gene>
<evidence type="ECO:0000313" key="8">
    <source>
        <dbReference type="EMBL" id="KAK2109108.1"/>
    </source>
</evidence>
<keyword evidence="3" id="KW-0067">ATP-binding</keyword>
<comment type="caution">
    <text evidence="8">The sequence shown here is derived from an EMBL/GenBank/DDBJ whole genome shotgun (WGS) entry which is preliminary data.</text>
</comment>
<organism evidence="8 9">
    <name type="scientific">Saguinus oedipus</name>
    <name type="common">Cotton-top tamarin</name>
    <name type="synonym">Oedipomidas oedipus</name>
    <dbReference type="NCBI Taxonomy" id="9490"/>
    <lineage>
        <taxon>Eukaryota</taxon>
        <taxon>Metazoa</taxon>
        <taxon>Chordata</taxon>
        <taxon>Craniata</taxon>
        <taxon>Vertebrata</taxon>
        <taxon>Euteleostomi</taxon>
        <taxon>Mammalia</taxon>
        <taxon>Eutheria</taxon>
        <taxon>Euarchontoglires</taxon>
        <taxon>Primates</taxon>
        <taxon>Haplorrhini</taxon>
        <taxon>Platyrrhini</taxon>
        <taxon>Cebidae</taxon>
        <taxon>Callitrichinae</taxon>
        <taxon>Saguinus</taxon>
    </lineage>
</organism>
<reference evidence="8 9" key="1">
    <citation type="submission" date="2023-05" db="EMBL/GenBank/DDBJ databases">
        <title>B98-5 Cell Line De Novo Hybrid Assembly: An Optical Mapping Approach.</title>
        <authorList>
            <person name="Kananen K."/>
            <person name="Auerbach J.A."/>
            <person name="Kautto E."/>
            <person name="Blachly J.S."/>
        </authorList>
    </citation>
    <scope>NUCLEOTIDE SEQUENCE [LARGE SCALE GENOMIC DNA]</scope>
    <source>
        <strain evidence="8">B95-8</strain>
        <tissue evidence="8">Cell line</tissue>
    </source>
</reference>
<dbReference type="Pfam" id="PF04557">
    <property type="entry name" value="tRNA_synt_1c_R2"/>
    <property type="match status" value="1"/>
</dbReference>
<accession>A0ABQ9VIC2</accession>
<evidence type="ECO:0000259" key="7">
    <source>
        <dbReference type="Pfam" id="PF04558"/>
    </source>
</evidence>